<organism evidence="2 3">
    <name type="scientific">Frankia umida</name>
    <dbReference type="NCBI Taxonomy" id="573489"/>
    <lineage>
        <taxon>Bacteria</taxon>
        <taxon>Bacillati</taxon>
        <taxon>Actinomycetota</taxon>
        <taxon>Actinomycetes</taxon>
        <taxon>Frankiales</taxon>
        <taxon>Frankiaceae</taxon>
        <taxon>Frankia</taxon>
    </lineage>
</organism>
<name>A0ABT0JZB0_9ACTN</name>
<dbReference type="Pfam" id="PF12502">
    <property type="entry name" value="DUF3710"/>
    <property type="match status" value="1"/>
</dbReference>
<feature type="compositionally biased region" description="Basic and acidic residues" evidence="1">
    <location>
        <begin position="19"/>
        <end position="28"/>
    </location>
</feature>
<dbReference type="Proteomes" id="UP001201873">
    <property type="component" value="Unassembled WGS sequence"/>
</dbReference>
<feature type="region of interest" description="Disordered" evidence="1">
    <location>
        <begin position="1"/>
        <end position="48"/>
    </location>
</feature>
<dbReference type="EMBL" id="JALKFT010000012">
    <property type="protein sequence ID" value="MCK9876877.1"/>
    <property type="molecule type" value="Genomic_DNA"/>
</dbReference>
<keyword evidence="3" id="KW-1185">Reference proteome</keyword>
<comment type="caution">
    <text evidence="2">The sequence shown here is derived from an EMBL/GenBank/DDBJ whole genome shotgun (WGS) entry which is preliminary data.</text>
</comment>
<protein>
    <submittedName>
        <fullName evidence="2">DUF3710 domain-containing protein</fullName>
    </submittedName>
</protein>
<evidence type="ECO:0000313" key="3">
    <source>
        <dbReference type="Proteomes" id="UP001201873"/>
    </source>
</evidence>
<dbReference type="RefSeq" id="WP_248825191.1">
    <property type="nucleotide sequence ID" value="NZ_JALKFT010000012.1"/>
</dbReference>
<sequence>MRPGRWASSRRARTSHAQPRPERPEPEHGSGFGLGTPTGPYDLAEAPNDGWPRVDLGSLVVPVRPGSTVGVSGRRTARGERETVAVVGLGQIELVLAAFAAPRSHPLWGALRARLSISSRAILAIAGLPADAAAGPVQETAGPCGPELRLLAGTGGERRLVRVLGFDGPRWLLRATLTIPLPDVPAASVTSGVPAAGSLTGDPATGPGPSADVERMISEVLRQVIVLRGGRAVPSGGALPLTTVGASGEWRASEQRPETGQHHELDDQLGRVRPNGAIVGVARESTPPEATNLGPYLTRDLYTWA</sequence>
<accession>A0ABT0JZB0</accession>
<proteinExistence type="predicted"/>
<gene>
    <name evidence="2" type="ORF">MXD59_13985</name>
</gene>
<evidence type="ECO:0000256" key="1">
    <source>
        <dbReference type="SAM" id="MobiDB-lite"/>
    </source>
</evidence>
<evidence type="ECO:0000313" key="2">
    <source>
        <dbReference type="EMBL" id="MCK9876877.1"/>
    </source>
</evidence>
<reference evidence="2 3" key="1">
    <citation type="submission" date="2022-04" db="EMBL/GenBank/DDBJ databases">
        <title>Genome diversity in the genus Frankia.</title>
        <authorList>
            <person name="Carlos-Shanley C."/>
            <person name="Hahn D."/>
        </authorList>
    </citation>
    <scope>NUCLEOTIDE SEQUENCE [LARGE SCALE GENOMIC DNA]</scope>
    <source>
        <strain evidence="2 3">Ag45/Mut15</strain>
    </source>
</reference>
<dbReference type="InterPro" id="IPR022183">
    <property type="entry name" value="DUF3710"/>
</dbReference>